<dbReference type="SUPFAM" id="SSF46785">
    <property type="entry name" value="Winged helix' DNA-binding domain"/>
    <property type="match status" value="1"/>
</dbReference>
<dbReference type="NCBIfam" id="TIGR00738">
    <property type="entry name" value="rrf2_super"/>
    <property type="match status" value="1"/>
</dbReference>
<dbReference type="InterPro" id="IPR036388">
    <property type="entry name" value="WH-like_DNA-bd_sf"/>
</dbReference>
<gene>
    <name evidence="1" type="ORF">H9628_10905</name>
</gene>
<organism evidence="1 2">
    <name type="scientific">Kaistella pullorum</name>
    <dbReference type="NCBI Taxonomy" id="2763074"/>
    <lineage>
        <taxon>Bacteria</taxon>
        <taxon>Pseudomonadati</taxon>
        <taxon>Bacteroidota</taxon>
        <taxon>Flavobacteriia</taxon>
        <taxon>Flavobacteriales</taxon>
        <taxon>Weeksellaceae</taxon>
        <taxon>Chryseobacterium group</taxon>
        <taxon>Kaistella</taxon>
    </lineage>
</organism>
<keyword evidence="2" id="KW-1185">Reference proteome</keyword>
<dbReference type="InterPro" id="IPR036390">
    <property type="entry name" value="WH_DNA-bd_sf"/>
</dbReference>
<dbReference type="PROSITE" id="PS51197">
    <property type="entry name" value="HTH_RRF2_2"/>
    <property type="match status" value="1"/>
</dbReference>
<dbReference type="EMBL" id="JACSPS010000004">
    <property type="protein sequence ID" value="MBD8018982.1"/>
    <property type="molecule type" value="Genomic_DNA"/>
</dbReference>
<evidence type="ECO:0000313" key="1">
    <source>
        <dbReference type="EMBL" id="MBD8018982.1"/>
    </source>
</evidence>
<dbReference type="PANTHER" id="PTHR33221:SF15">
    <property type="entry name" value="HTH-TYPE TRANSCRIPTIONAL REGULATOR YWGB-RELATED"/>
    <property type="match status" value="1"/>
</dbReference>
<dbReference type="PANTHER" id="PTHR33221">
    <property type="entry name" value="WINGED HELIX-TURN-HELIX TRANSCRIPTIONAL REGULATOR, RRF2 FAMILY"/>
    <property type="match status" value="1"/>
</dbReference>
<accession>A0ABR8WPV9</accession>
<name>A0ABR8WPV9_9FLAO</name>
<comment type="caution">
    <text evidence="1">The sequence shown here is derived from an EMBL/GenBank/DDBJ whole genome shotgun (WGS) entry which is preliminary data.</text>
</comment>
<dbReference type="Proteomes" id="UP000626242">
    <property type="component" value="Unassembled WGS sequence"/>
</dbReference>
<sequence>MFSKACEYAIKAAIYIAQQSQQQRTVNVKDVSLSIDAPVAFTAKILQVLCRGGILQSVRGKQGGFFFDTEKQARHRIFDVVRLIDGDGLFTKCGLGLHHCSGENPCPVHDDFKVVREKLFEMTQKHTFKDLAAQTENGLAWLRN</sequence>
<dbReference type="Gene3D" id="1.10.10.10">
    <property type="entry name" value="Winged helix-like DNA-binding domain superfamily/Winged helix DNA-binding domain"/>
    <property type="match status" value="1"/>
</dbReference>
<proteinExistence type="predicted"/>
<dbReference type="RefSeq" id="WP_251834177.1">
    <property type="nucleotide sequence ID" value="NZ_JACSPS010000004.1"/>
</dbReference>
<evidence type="ECO:0000313" key="2">
    <source>
        <dbReference type="Proteomes" id="UP000626242"/>
    </source>
</evidence>
<dbReference type="InterPro" id="IPR000944">
    <property type="entry name" value="Tscrpt_reg_Rrf2"/>
</dbReference>
<protein>
    <submittedName>
        <fullName evidence="1">Rrf2 family transcriptional regulator</fullName>
    </submittedName>
</protein>
<dbReference type="Pfam" id="PF02082">
    <property type="entry name" value="Rrf2"/>
    <property type="match status" value="1"/>
</dbReference>
<reference evidence="1 2" key="1">
    <citation type="submission" date="2020-08" db="EMBL/GenBank/DDBJ databases">
        <title>A Genomic Blueprint of the Chicken Gut Microbiome.</title>
        <authorList>
            <person name="Gilroy R."/>
            <person name="Ravi A."/>
            <person name="Getino M."/>
            <person name="Pursley I."/>
            <person name="Horton D.L."/>
            <person name="Alikhan N.-F."/>
            <person name="Baker D."/>
            <person name="Gharbi K."/>
            <person name="Hall N."/>
            <person name="Watson M."/>
            <person name="Adriaenssens E.M."/>
            <person name="Foster-Nyarko E."/>
            <person name="Jarju S."/>
            <person name="Secka A."/>
            <person name="Antonio M."/>
            <person name="Oren A."/>
            <person name="Chaudhuri R."/>
            <person name="La Ragione R.M."/>
            <person name="Hildebrand F."/>
            <person name="Pallen M.J."/>
        </authorList>
    </citation>
    <scope>NUCLEOTIDE SEQUENCE [LARGE SCALE GENOMIC DNA]</scope>
    <source>
        <strain evidence="1 2">Sa1CVA4</strain>
    </source>
</reference>